<dbReference type="HOGENOM" id="CLU_3363400_0_0_0"/>
<evidence type="ECO:0000313" key="2">
    <source>
        <dbReference type="Proteomes" id="UP000030661"/>
    </source>
</evidence>
<sequence length="35" mass="4012">MIVLTAPQVQEPGAGEKRQLMLLTMKDRFQLLVKQ</sequence>
<organism evidence="1">
    <name type="scientific">Vecturithrix granuli</name>
    <dbReference type="NCBI Taxonomy" id="1499967"/>
    <lineage>
        <taxon>Bacteria</taxon>
        <taxon>Candidatus Moduliflexota</taxon>
        <taxon>Candidatus Vecturitrichia</taxon>
        <taxon>Candidatus Vecturitrichales</taxon>
        <taxon>Candidatus Vecturitrichaceae</taxon>
        <taxon>Candidatus Vecturithrix</taxon>
    </lineage>
</organism>
<protein>
    <submittedName>
        <fullName evidence="1">Uncharacterized protein</fullName>
    </submittedName>
</protein>
<name>A0A081C4A3_VECG1</name>
<dbReference type="AlphaFoldDB" id="A0A081C4A3"/>
<dbReference type="EMBL" id="DF820470">
    <property type="protein sequence ID" value="GAK59408.1"/>
    <property type="molecule type" value="Genomic_DNA"/>
</dbReference>
<proteinExistence type="predicted"/>
<gene>
    <name evidence="1" type="ORF">U27_06392</name>
</gene>
<reference evidence="1" key="1">
    <citation type="journal article" date="2015" name="PeerJ">
        <title>First genomic representation of candidate bacterial phylum KSB3 points to enhanced environmental sensing as a trigger of wastewater bulking.</title>
        <authorList>
            <person name="Sekiguchi Y."/>
            <person name="Ohashi A."/>
            <person name="Parks D.H."/>
            <person name="Yamauchi T."/>
            <person name="Tyson G.W."/>
            <person name="Hugenholtz P."/>
        </authorList>
    </citation>
    <scope>NUCLEOTIDE SEQUENCE [LARGE SCALE GENOMIC DNA]</scope>
</reference>
<dbReference type="Proteomes" id="UP000030661">
    <property type="component" value="Unassembled WGS sequence"/>
</dbReference>
<evidence type="ECO:0000313" key="1">
    <source>
        <dbReference type="EMBL" id="GAK59408.1"/>
    </source>
</evidence>
<accession>A0A081C4A3</accession>
<keyword evidence="2" id="KW-1185">Reference proteome</keyword>